<accession>A0ABP6LEM1</accession>
<proteinExistence type="predicted"/>
<keyword evidence="3 5" id="KW-0067">ATP-binding</keyword>
<dbReference type="EMBL" id="BAAAWD010000031">
    <property type="protein sequence ID" value="GAA3041237.1"/>
    <property type="molecule type" value="Genomic_DNA"/>
</dbReference>
<dbReference type="InterPro" id="IPR003439">
    <property type="entry name" value="ABC_transporter-like_ATP-bd"/>
</dbReference>
<dbReference type="SUPFAM" id="SSF52540">
    <property type="entry name" value="P-loop containing nucleoside triphosphate hydrolases"/>
    <property type="match status" value="1"/>
</dbReference>
<dbReference type="PROSITE" id="PS50893">
    <property type="entry name" value="ABC_TRANSPORTER_2"/>
    <property type="match status" value="1"/>
</dbReference>
<organism evidence="5 6">
    <name type="scientific">Streptosporangium longisporum</name>
    <dbReference type="NCBI Taxonomy" id="46187"/>
    <lineage>
        <taxon>Bacteria</taxon>
        <taxon>Bacillati</taxon>
        <taxon>Actinomycetota</taxon>
        <taxon>Actinomycetes</taxon>
        <taxon>Streptosporangiales</taxon>
        <taxon>Streptosporangiaceae</taxon>
        <taxon>Streptosporangium</taxon>
    </lineage>
</organism>
<dbReference type="InterPro" id="IPR027417">
    <property type="entry name" value="P-loop_NTPase"/>
</dbReference>
<dbReference type="Proteomes" id="UP001499930">
    <property type="component" value="Unassembled WGS sequence"/>
</dbReference>
<sequence length="227" mass="24433">MTRAAREIRFGTGDGRRPVIAAEGVRVTAGAFTVLDRFDLTVDQGEVVALTGVNGAGKSTLLRCLAGLQPVTEGEILVLGAPPRDDETFWRDVGLTTDEQAWYPWLTVREHLELVRRIHAPVGDSCPEPEALLETFGLSDRADVTPMTLSTGQRQRLSLAAMLARPSRLLLLDEPEQGLDQTFRDSLGTLLATYAGDGGTLVMATHDARLAESAGARMVTLHGAGRT</sequence>
<protein>
    <submittedName>
        <fullName evidence="5">ABC transporter ATP-binding protein</fullName>
    </submittedName>
</protein>
<keyword evidence="1" id="KW-0813">Transport</keyword>
<evidence type="ECO:0000313" key="5">
    <source>
        <dbReference type="EMBL" id="GAA3041237.1"/>
    </source>
</evidence>
<dbReference type="InterPro" id="IPR051782">
    <property type="entry name" value="ABC_Transporter_VariousFunc"/>
</dbReference>
<dbReference type="RefSeq" id="WP_344907798.1">
    <property type="nucleotide sequence ID" value="NZ_BAAAWD010000031.1"/>
</dbReference>
<keyword evidence="6" id="KW-1185">Reference proteome</keyword>
<evidence type="ECO:0000256" key="3">
    <source>
        <dbReference type="ARBA" id="ARBA00022840"/>
    </source>
</evidence>
<name>A0ABP6LEM1_9ACTN</name>
<dbReference type="SMART" id="SM00382">
    <property type="entry name" value="AAA"/>
    <property type="match status" value="1"/>
</dbReference>
<comment type="caution">
    <text evidence="5">The sequence shown here is derived from an EMBL/GenBank/DDBJ whole genome shotgun (WGS) entry which is preliminary data.</text>
</comment>
<keyword evidence="2" id="KW-0547">Nucleotide-binding</keyword>
<dbReference type="Gene3D" id="3.40.50.300">
    <property type="entry name" value="P-loop containing nucleotide triphosphate hydrolases"/>
    <property type="match status" value="1"/>
</dbReference>
<dbReference type="CDD" id="cd03230">
    <property type="entry name" value="ABC_DR_subfamily_A"/>
    <property type="match status" value="1"/>
</dbReference>
<reference evidence="6" key="1">
    <citation type="journal article" date="2019" name="Int. J. Syst. Evol. Microbiol.">
        <title>The Global Catalogue of Microorganisms (GCM) 10K type strain sequencing project: providing services to taxonomists for standard genome sequencing and annotation.</title>
        <authorList>
            <consortium name="The Broad Institute Genomics Platform"/>
            <consortium name="The Broad Institute Genome Sequencing Center for Infectious Disease"/>
            <person name="Wu L."/>
            <person name="Ma J."/>
        </authorList>
    </citation>
    <scope>NUCLEOTIDE SEQUENCE [LARGE SCALE GENOMIC DNA]</scope>
    <source>
        <strain evidence="6">JCM 3106</strain>
    </source>
</reference>
<dbReference type="Pfam" id="PF00005">
    <property type="entry name" value="ABC_tran"/>
    <property type="match status" value="1"/>
</dbReference>
<evidence type="ECO:0000313" key="6">
    <source>
        <dbReference type="Proteomes" id="UP001499930"/>
    </source>
</evidence>
<evidence type="ECO:0000259" key="4">
    <source>
        <dbReference type="PROSITE" id="PS50893"/>
    </source>
</evidence>
<evidence type="ECO:0000256" key="2">
    <source>
        <dbReference type="ARBA" id="ARBA00022741"/>
    </source>
</evidence>
<gene>
    <name evidence="5" type="ORF">GCM10017559_82420</name>
</gene>
<dbReference type="GO" id="GO:0005524">
    <property type="term" value="F:ATP binding"/>
    <property type="evidence" value="ECO:0007669"/>
    <property type="project" value="UniProtKB-KW"/>
</dbReference>
<dbReference type="InterPro" id="IPR003593">
    <property type="entry name" value="AAA+_ATPase"/>
</dbReference>
<evidence type="ECO:0000256" key="1">
    <source>
        <dbReference type="ARBA" id="ARBA00022448"/>
    </source>
</evidence>
<dbReference type="PANTHER" id="PTHR42939">
    <property type="entry name" value="ABC TRANSPORTER ATP-BINDING PROTEIN ALBC-RELATED"/>
    <property type="match status" value="1"/>
</dbReference>
<feature type="domain" description="ABC transporter" evidence="4">
    <location>
        <begin position="20"/>
        <end position="227"/>
    </location>
</feature>
<dbReference type="PANTHER" id="PTHR42939:SF1">
    <property type="entry name" value="ABC TRANSPORTER ATP-BINDING PROTEIN ALBC-RELATED"/>
    <property type="match status" value="1"/>
</dbReference>